<gene>
    <name evidence="2" type="ORF">Q604_UNBC02088G0001</name>
</gene>
<comment type="caution">
    <text evidence="2">The sequence shown here is derived from an EMBL/GenBank/DDBJ whole genome shotgun (WGS) entry which is preliminary data.</text>
</comment>
<sequence>TVGEGGFELPGLQAGKDYTLKEVAAPAGYILNPNSYTLMVGADGRVGYRTGKIIRYPNGEFYIPNLKAPVPEVWLFKLGVADLAVCSWGSCSADVAGSEILGGATFALYEGTAADEA</sequence>
<organism evidence="2">
    <name type="scientific">human gut metagenome</name>
    <dbReference type="NCBI Taxonomy" id="408170"/>
    <lineage>
        <taxon>unclassified sequences</taxon>
        <taxon>metagenomes</taxon>
        <taxon>organismal metagenomes</taxon>
    </lineage>
</organism>
<dbReference type="AlphaFoldDB" id="W1YMT8"/>
<evidence type="ECO:0000259" key="1">
    <source>
        <dbReference type="Pfam" id="PF17802"/>
    </source>
</evidence>
<protein>
    <recommendedName>
        <fullName evidence="1">SpaA-like prealbumin fold domain-containing protein</fullName>
    </recommendedName>
</protein>
<dbReference type="InterPro" id="IPR013783">
    <property type="entry name" value="Ig-like_fold"/>
</dbReference>
<dbReference type="Pfam" id="PF17802">
    <property type="entry name" value="SpaA"/>
    <property type="match status" value="1"/>
</dbReference>
<evidence type="ECO:0000313" key="2">
    <source>
        <dbReference type="EMBL" id="ETJ43883.1"/>
    </source>
</evidence>
<dbReference type="InterPro" id="IPR041033">
    <property type="entry name" value="SpaA_PFL_dom_1"/>
</dbReference>
<feature type="domain" description="SpaA-like prealbumin fold" evidence="1">
    <location>
        <begin position="4"/>
        <end position="44"/>
    </location>
</feature>
<dbReference type="Gene3D" id="2.60.40.10">
    <property type="entry name" value="Immunoglobulins"/>
    <property type="match status" value="1"/>
</dbReference>
<accession>W1YMT8</accession>
<feature type="non-terminal residue" evidence="2">
    <location>
        <position position="1"/>
    </location>
</feature>
<dbReference type="EMBL" id="AZMM01002088">
    <property type="protein sequence ID" value="ETJ43883.1"/>
    <property type="molecule type" value="Genomic_DNA"/>
</dbReference>
<proteinExistence type="predicted"/>
<name>W1YMT8_9ZZZZ</name>
<feature type="non-terminal residue" evidence="2">
    <location>
        <position position="117"/>
    </location>
</feature>
<reference evidence="2" key="1">
    <citation type="submission" date="2013-12" db="EMBL/GenBank/DDBJ databases">
        <title>A Varibaculum cambriense genome reconstructed from a premature infant gut community with otherwise low bacterial novelty that shifts toward anaerobic metabolism during the third week of life.</title>
        <authorList>
            <person name="Brown C.T."/>
            <person name="Sharon I."/>
            <person name="Thomas B.C."/>
            <person name="Castelle C.J."/>
            <person name="Morowitz M.J."/>
            <person name="Banfield J.F."/>
        </authorList>
    </citation>
    <scope>NUCLEOTIDE SEQUENCE</scope>
</reference>